<organism evidence="1 2">
    <name type="scientific">Nocardia panacis</name>
    <dbReference type="NCBI Taxonomy" id="2340916"/>
    <lineage>
        <taxon>Bacteria</taxon>
        <taxon>Bacillati</taxon>
        <taxon>Actinomycetota</taxon>
        <taxon>Actinomycetes</taxon>
        <taxon>Mycobacteriales</taxon>
        <taxon>Nocardiaceae</taxon>
        <taxon>Nocardia</taxon>
    </lineage>
</organism>
<dbReference type="CDD" id="cd00093">
    <property type="entry name" value="HTH_XRE"/>
    <property type="match status" value="1"/>
</dbReference>
<evidence type="ECO:0000313" key="2">
    <source>
        <dbReference type="Proteomes" id="UP000266677"/>
    </source>
</evidence>
<sequence length="415" mass="45176">MRGELMNEQFKTFRLATGLTQAQLAELVCDHVERATGHRPATDEQAISRIECGEIAWPRRATRQALVALLSSDSEASLGLYPRRTKRDADKDEATKRRQFLALAGLAAPLLGGRMLVRVGAIDVERMRRKFRTLEALDSENGGGDTFHLYFTELARTEQILRATSRRLEVTDQLIELAAQQAQQAGWAAFDAGFDDIALGLFNYGRRAARESGNRELEANSLVHIAYATGQSESIEAADAACAALRQGAPGTAVAMLQSRRAWSLATAGDESGAARALDVARSGLDGGDDSPSWCSWMNHAELDIMAGRVWSVLRRPERAIPPLQRALEGYPDAWARDKALYLTWLADAYLDAGDRAQALDTAEQAFALAGNVASVRPLVRVRETAQRALAARVAGAEDLARRATAARAPIPVQL</sequence>
<gene>
    <name evidence="1" type="ORF">D5S18_17560</name>
</gene>
<proteinExistence type="predicted"/>
<dbReference type="InterPro" id="IPR001387">
    <property type="entry name" value="Cro/C1-type_HTH"/>
</dbReference>
<dbReference type="Gene3D" id="1.25.40.10">
    <property type="entry name" value="Tetratricopeptide repeat domain"/>
    <property type="match status" value="1"/>
</dbReference>
<protein>
    <submittedName>
        <fullName evidence="1">XRE family transcriptional regulator</fullName>
    </submittedName>
</protein>
<evidence type="ECO:0000313" key="1">
    <source>
        <dbReference type="EMBL" id="RJO75171.1"/>
    </source>
</evidence>
<accession>A0A3A4KKF0</accession>
<dbReference type="SUPFAM" id="SSF48452">
    <property type="entry name" value="TPR-like"/>
    <property type="match status" value="1"/>
</dbReference>
<reference evidence="1 2" key="1">
    <citation type="submission" date="2018-09" db="EMBL/GenBank/DDBJ databases">
        <title>YIM PH21274 draft genome.</title>
        <authorList>
            <person name="Miao C."/>
        </authorList>
    </citation>
    <scope>NUCLEOTIDE SEQUENCE [LARGE SCALE GENOMIC DNA]</scope>
    <source>
        <strain evidence="1 2">YIM PH 21724</strain>
    </source>
</reference>
<comment type="caution">
    <text evidence="1">The sequence shown here is derived from an EMBL/GenBank/DDBJ whole genome shotgun (WGS) entry which is preliminary data.</text>
</comment>
<dbReference type="Proteomes" id="UP000266677">
    <property type="component" value="Unassembled WGS sequence"/>
</dbReference>
<name>A0A3A4KKF0_9NOCA</name>
<dbReference type="EMBL" id="QZFU01000019">
    <property type="protein sequence ID" value="RJO75171.1"/>
    <property type="molecule type" value="Genomic_DNA"/>
</dbReference>
<dbReference type="InterPro" id="IPR011990">
    <property type="entry name" value="TPR-like_helical_dom_sf"/>
</dbReference>
<dbReference type="AlphaFoldDB" id="A0A3A4KKF0"/>
<keyword evidence="2" id="KW-1185">Reference proteome</keyword>